<feature type="region of interest" description="Disordered" evidence="1">
    <location>
        <begin position="639"/>
        <end position="801"/>
    </location>
</feature>
<name>A0A9P6DB51_PLEER</name>
<feature type="region of interest" description="Disordered" evidence="1">
    <location>
        <begin position="110"/>
        <end position="194"/>
    </location>
</feature>
<feature type="region of interest" description="Disordered" evidence="1">
    <location>
        <begin position="1"/>
        <end position="20"/>
    </location>
</feature>
<dbReference type="Proteomes" id="UP000807025">
    <property type="component" value="Unassembled WGS sequence"/>
</dbReference>
<dbReference type="AlphaFoldDB" id="A0A9P6DB51"/>
<keyword evidence="2" id="KW-0472">Membrane</keyword>
<evidence type="ECO:0000313" key="4">
    <source>
        <dbReference type="Proteomes" id="UP000807025"/>
    </source>
</evidence>
<protein>
    <submittedName>
        <fullName evidence="3">Uncharacterized protein</fullName>
    </submittedName>
</protein>
<feature type="compositionally biased region" description="Acidic residues" evidence="1">
    <location>
        <begin position="768"/>
        <end position="781"/>
    </location>
</feature>
<reference evidence="3" key="1">
    <citation type="submission" date="2020-11" db="EMBL/GenBank/DDBJ databases">
        <authorList>
            <consortium name="DOE Joint Genome Institute"/>
            <person name="Ahrendt S."/>
            <person name="Riley R."/>
            <person name="Andreopoulos W."/>
            <person name="Labutti K."/>
            <person name="Pangilinan J."/>
            <person name="Ruiz-Duenas F.J."/>
            <person name="Barrasa J.M."/>
            <person name="Sanchez-Garcia M."/>
            <person name="Camarero S."/>
            <person name="Miyauchi S."/>
            <person name="Serrano A."/>
            <person name="Linde D."/>
            <person name="Babiker R."/>
            <person name="Drula E."/>
            <person name="Ayuso-Fernandez I."/>
            <person name="Pacheco R."/>
            <person name="Padilla G."/>
            <person name="Ferreira P."/>
            <person name="Barriuso J."/>
            <person name="Kellner H."/>
            <person name="Castanera R."/>
            <person name="Alfaro M."/>
            <person name="Ramirez L."/>
            <person name="Pisabarro A.G."/>
            <person name="Kuo A."/>
            <person name="Tritt A."/>
            <person name="Lipzen A."/>
            <person name="He G."/>
            <person name="Yan M."/>
            <person name="Ng V."/>
            <person name="Cullen D."/>
            <person name="Martin F."/>
            <person name="Rosso M.-N."/>
            <person name="Henrissat B."/>
            <person name="Hibbett D."/>
            <person name="Martinez A.T."/>
            <person name="Grigoriev I.V."/>
        </authorList>
    </citation>
    <scope>NUCLEOTIDE SEQUENCE</scope>
    <source>
        <strain evidence="3">ATCC 90797</strain>
    </source>
</reference>
<accession>A0A9P6DB51</accession>
<feature type="compositionally biased region" description="Low complexity" evidence="1">
    <location>
        <begin position="730"/>
        <end position="743"/>
    </location>
</feature>
<feature type="compositionally biased region" description="Basic and acidic residues" evidence="1">
    <location>
        <begin position="658"/>
        <end position="668"/>
    </location>
</feature>
<keyword evidence="4" id="KW-1185">Reference proteome</keyword>
<keyword evidence="2" id="KW-1133">Transmembrane helix</keyword>
<proteinExistence type="predicted"/>
<feature type="compositionally biased region" description="Polar residues" evidence="1">
    <location>
        <begin position="685"/>
        <end position="694"/>
    </location>
</feature>
<dbReference type="OrthoDB" id="10607051at2759"/>
<evidence type="ECO:0000313" key="3">
    <source>
        <dbReference type="EMBL" id="KAF9489353.1"/>
    </source>
</evidence>
<organism evidence="3 4">
    <name type="scientific">Pleurotus eryngii</name>
    <name type="common">Boletus of the steppes</name>
    <dbReference type="NCBI Taxonomy" id="5323"/>
    <lineage>
        <taxon>Eukaryota</taxon>
        <taxon>Fungi</taxon>
        <taxon>Dikarya</taxon>
        <taxon>Basidiomycota</taxon>
        <taxon>Agaricomycotina</taxon>
        <taxon>Agaricomycetes</taxon>
        <taxon>Agaricomycetidae</taxon>
        <taxon>Agaricales</taxon>
        <taxon>Pleurotineae</taxon>
        <taxon>Pleurotaceae</taxon>
        <taxon>Pleurotus</taxon>
    </lineage>
</organism>
<comment type="caution">
    <text evidence="3">The sequence shown here is derived from an EMBL/GenBank/DDBJ whole genome shotgun (WGS) entry which is preliminary data.</text>
</comment>
<feature type="compositionally biased region" description="Basic and acidic residues" evidence="1">
    <location>
        <begin position="756"/>
        <end position="767"/>
    </location>
</feature>
<gene>
    <name evidence="3" type="ORF">BDN71DRAFT_1456262</name>
</gene>
<keyword evidence="2" id="KW-0812">Transmembrane</keyword>
<feature type="compositionally biased region" description="Polar residues" evidence="1">
    <location>
        <begin position="170"/>
        <end position="194"/>
    </location>
</feature>
<dbReference type="EMBL" id="MU154674">
    <property type="protein sequence ID" value="KAF9489353.1"/>
    <property type="molecule type" value="Genomic_DNA"/>
</dbReference>
<feature type="compositionally biased region" description="Low complexity" evidence="1">
    <location>
        <begin position="554"/>
        <end position="565"/>
    </location>
</feature>
<feature type="transmembrane region" description="Helical" evidence="2">
    <location>
        <begin position="269"/>
        <end position="292"/>
    </location>
</feature>
<feature type="region of interest" description="Disordered" evidence="1">
    <location>
        <begin position="404"/>
        <end position="502"/>
    </location>
</feature>
<evidence type="ECO:0000256" key="1">
    <source>
        <dbReference type="SAM" id="MobiDB-lite"/>
    </source>
</evidence>
<sequence>MPPSTSSNDPEHDADPYTPYALADSYTHSYGGLHLRKRATRLVITPGGFLQHRPASYAPQPFGALLAAGAGADVSPAAGPPDTSADFRSAAQELLSSPLAAAELHTVGIAQEDNDESPPLRFETPEPFLGDHDEPNRPLRPAAQPSAHNHQEHDNDAANPPDVKVILSSEAPSPSPFVQGTQRRATSSPACTSTPPAFTIHPTLVSTPLASSAVLPTSEASSVPLQSSISLLPTAVVANTSTGDPFGISPAAAGTAGPVAFSALHTVPFYVSVVFGSIAGAALLAALVAWAFRFRSSARMRREERIFNCPGNAGIAGDDGDGDGGGWAAWWSRPFMNRVGSGRESLATIETRSVANYVSAPLHGGGGGGAGGAVNEGVWREWEEATGMSFGRAMGVGSGTDMAMRRTVSSKRRHQARAANAGEFGDSSQADLDIPQRSGSYYVHPPPQTYDAPTQPLENPFAPTQRYPPAARPSGLALERSGTRDSARSVGRGRGGLPRMDSLGSGVGLGLDLSADGGAGGMLRVTNRAEGDGMSVTTASRANTALGMNDDRFSPSASLSPTPPASAEASVFAARSSATLSSMGGAGAPSTLPLPSFPSFPSVLNAIRTRFSAAFSPGQAQAQVEEDRFTSAPERCGVKKARQWTNTGVDASPEEEEKGGKGGKEKAATRPLSVPKKRSRRYSAGPSSHGNSNAARRLSSMRGISAKRVREAFPVGLSRKRGSRVDMRRLASSASCASRSGGTSRMGGGGSARRSRGWEDLEARSEYGFEEEEGEEEEGEGDSVRDYAGGGDDAGEGRPRFLRRPSVASYLSSVSGVSAFSVNSSREELVTEREAEARGVLAERRA</sequence>
<feature type="region of interest" description="Disordered" evidence="1">
    <location>
        <begin position="546"/>
        <end position="565"/>
    </location>
</feature>
<evidence type="ECO:0000256" key="2">
    <source>
        <dbReference type="SAM" id="Phobius"/>
    </source>
</evidence>